<feature type="transmembrane region" description="Helical" evidence="13">
    <location>
        <begin position="287"/>
        <end position="307"/>
    </location>
</feature>
<dbReference type="Pfam" id="PF01554">
    <property type="entry name" value="MatE"/>
    <property type="match status" value="2"/>
</dbReference>
<feature type="transmembrane region" description="Helical" evidence="13">
    <location>
        <begin position="389"/>
        <end position="408"/>
    </location>
</feature>
<dbReference type="InterPro" id="IPR048279">
    <property type="entry name" value="MdtK-like"/>
</dbReference>
<name>A0ABN1J3G8_9CLOT</name>
<feature type="transmembrane region" description="Helical" evidence="13">
    <location>
        <begin position="135"/>
        <end position="157"/>
    </location>
</feature>
<feature type="transmembrane region" description="Helical" evidence="13">
    <location>
        <begin position="197"/>
        <end position="219"/>
    </location>
</feature>
<reference evidence="14 15" key="1">
    <citation type="journal article" date="2019" name="Int. J. Syst. Evol. Microbiol.">
        <title>The Global Catalogue of Microorganisms (GCM) 10K type strain sequencing project: providing services to taxonomists for standard genome sequencing and annotation.</title>
        <authorList>
            <consortium name="The Broad Institute Genomics Platform"/>
            <consortium name="The Broad Institute Genome Sequencing Center for Infectious Disease"/>
            <person name="Wu L."/>
            <person name="Ma J."/>
        </authorList>
    </citation>
    <scope>NUCLEOTIDE SEQUENCE [LARGE SCALE GENOMIC DNA]</scope>
    <source>
        <strain evidence="14 15">JCM 1405</strain>
    </source>
</reference>
<feature type="transmembrane region" description="Helical" evidence="13">
    <location>
        <begin position="169"/>
        <end position="191"/>
    </location>
</feature>
<evidence type="ECO:0000256" key="4">
    <source>
        <dbReference type="ARBA" id="ARBA00020268"/>
    </source>
</evidence>
<dbReference type="PIRSF" id="PIRSF006603">
    <property type="entry name" value="DinF"/>
    <property type="match status" value="1"/>
</dbReference>
<keyword evidence="5" id="KW-0813">Transport</keyword>
<evidence type="ECO:0000256" key="2">
    <source>
        <dbReference type="ARBA" id="ARBA00004651"/>
    </source>
</evidence>
<gene>
    <name evidence="14" type="ORF">GCM10008905_25130</name>
</gene>
<evidence type="ECO:0000256" key="6">
    <source>
        <dbReference type="ARBA" id="ARBA00022449"/>
    </source>
</evidence>
<keyword evidence="6" id="KW-0050">Antiport</keyword>
<comment type="caution">
    <text evidence="14">The sequence shown here is derived from an EMBL/GenBank/DDBJ whole genome shotgun (WGS) entry which is preliminary data.</text>
</comment>
<feature type="transmembrane region" description="Helical" evidence="13">
    <location>
        <begin position="319"/>
        <end position="341"/>
    </location>
</feature>
<evidence type="ECO:0000256" key="8">
    <source>
        <dbReference type="ARBA" id="ARBA00022692"/>
    </source>
</evidence>
<keyword evidence="9 13" id="KW-1133">Transmembrane helix</keyword>
<keyword evidence="11 13" id="KW-0472">Membrane</keyword>
<dbReference type="PANTHER" id="PTHR43298">
    <property type="entry name" value="MULTIDRUG RESISTANCE PROTEIN NORM-RELATED"/>
    <property type="match status" value="1"/>
</dbReference>
<sequence length="460" mass="50691">MDEKLNLTEGNILNILVKLAIPIIGTSFVQMAYNLTDMLYLGRLSSKAVAAVGTAGFFTWLANSLIFLSKIGAEIGVSHSVGRGDMKRAKKYIKNTIKINILMGVIYALILIIFRKSLIGFFNLGEASIINMAESYLLIVALGINFFFINPVCTAIFNGYGDSKTPFKINALGLIFNMILDPLFIFGFGPIPRLEVTGAAIATIIAQFIVAATFIYVIVKKTTFLKDVNLLDKFDLEYVKSIFRYGLPVAMQNGLFCIFAMLIARIVSSFGDTSIAVQKIGSQIEAISWMTAGGFSTALSAYVGQNYGAKKWDRIYEGYFKALLAVSFLGIFNTALLYFGAKPLFSLFIREADVIPFGVDYLKILAFSQLFMCIEIATAGAFNGLGKTIPPSLVGIFFTALRIPAAIILSSKDLLGLNGIWWSISMSSVFKGVILTAWFIIYLSKKYKVIRDNKANYNYM</sequence>
<evidence type="ECO:0000256" key="7">
    <source>
        <dbReference type="ARBA" id="ARBA00022475"/>
    </source>
</evidence>
<feature type="transmembrane region" description="Helical" evidence="13">
    <location>
        <begin position="361"/>
        <end position="382"/>
    </location>
</feature>
<evidence type="ECO:0000256" key="3">
    <source>
        <dbReference type="ARBA" id="ARBA00010199"/>
    </source>
</evidence>
<evidence type="ECO:0000256" key="5">
    <source>
        <dbReference type="ARBA" id="ARBA00022448"/>
    </source>
</evidence>
<comment type="function">
    <text evidence="1">Multidrug efflux pump.</text>
</comment>
<keyword evidence="8 13" id="KW-0812">Transmembrane</keyword>
<feature type="transmembrane region" description="Helical" evidence="13">
    <location>
        <begin position="420"/>
        <end position="443"/>
    </location>
</feature>
<dbReference type="Proteomes" id="UP001500339">
    <property type="component" value="Unassembled WGS sequence"/>
</dbReference>
<evidence type="ECO:0000256" key="10">
    <source>
        <dbReference type="ARBA" id="ARBA00023065"/>
    </source>
</evidence>
<dbReference type="EMBL" id="BAAACF010000003">
    <property type="protein sequence ID" value="GAA0727494.1"/>
    <property type="molecule type" value="Genomic_DNA"/>
</dbReference>
<dbReference type="InterPro" id="IPR002528">
    <property type="entry name" value="MATE_fam"/>
</dbReference>
<evidence type="ECO:0000256" key="1">
    <source>
        <dbReference type="ARBA" id="ARBA00003408"/>
    </source>
</evidence>
<evidence type="ECO:0000313" key="15">
    <source>
        <dbReference type="Proteomes" id="UP001500339"/>
    </source>
</evidence>
<protein>
    <recommendedName>
        <fullName evidence="4">Probable multidrug resistance protein NorM</fullName>
    </recommendedName>
    <alternativeName>
        <fullName evidence="12">Multidrug-efflux transporter</fullName>
    </alternativeName>
</protein>
<dbReference type="PANTHER" id="PTHR43298:SF2">
    <property type="entry name" value="FMN_FAD EXPORTER YEEO-RELATED"/>
    <property type="match status" value="1"/>
</dbReference>
<evidence type="ECO:0000256" key="13">
    <source>
        <dbReference type="SAM" id="Phobius"/>
    </source>
</evidence>
<feature type="transmembrane region" description="Helical" evidence="13">
    <location>
        <begin position="48"/>
        <end position="68"/>
    </location>
</feature>
<dbReference type="RefSeq" id="WP_343770179.1">
    <property type="nucleotide sequence ID" value="NZ_BAAACF010000003.1"/>
</dbReference>
<keyword evidence="15" id="KW-1185">Reference proteome</keyword>
<evidence type="ECO:0000256" key="12">
    <source>
        <dbReference type="ARBA" id="ARBA00031636"/>
    </source>
</evidence>
<comment type="subcellular location">
    <subcellularLocation>
        <location evidence="2">Cell membrane</location>
        <topology evidence="2">Multi-pass membrane protein</topology>
    </subcellularLocation>
</comment>
<proteinExistence type="inferred from homology"/>
<evidence type="ECO:0000256" key="9">
    <source>
        <dbReference type="ARBA" id="ARBA00022989"/>
    </source>
</evidence>
<feature type="transmembrane region" description="Helical" evidence="13">
    <location>
        <begin position="245"/>
        <end position="267"/>
    </location>
</feature>
<comment type="similarity">
    <text evidence="3">Belongs to the multi antimicrobial extrusion (MATE) (TC 2.A.66.1) family.</text>
</comment>
<feature type="transmembrane region" description="Helical" evidence="13">
    <location>
        <begin position="97"/>
        <end position="115"/>
    </location>
</feature>
<organism evidence="14 15">
    <name type="scientific">Clostridium malenominatum</name>
    <dbReference type="NCBI Taxonomy" id="1539"/>
    <lineage>
        <taxon>Bacteria</taxon>
        <taxon>Bacillati</taxon>
        <taxon>Bacillota</taxon>
        <taxon>Clostridia</taxon>
        <taxon>Eubacteriales</taxon>
        <taxon>Clostridiaceae</taxon>
        <taxon>Clostridium</taxon>
    </lineage>
</organism>
<keyword evidence="7" id="KW-1003">Cell membrane</keyword>
<feature type="transmembrane region" description="Helical" evidence="13">
    <location>
        <begin position="12"/>
        <end position="33"/>
    </location>
</feature>
<evidence type="ECO:0000313" key="14">
    <source>
        <dbReference type="EMBL" id="GAA0727494.1"/>
    </source>
</evidence>
<keyword evidence="10" id="KW-0406">Ion transport</keyword>
<evidence type="ECO:0000256" key="11">
    <source>
        <dbReference type="ARBA" id="ARBA00023136"/>
    </source>
</evidence>
<dbReference type="NCBIfam" id="TIGR00797">
    <property type="entry name" value="matE"/>
    <property type="match status" value="1"/>
</dbReference>
<dbReference type="CDD" id="cd13140">
    <property type="entry name" value="MATE_like_1"/>
    <property type="match status" value="1"/>
</dbReference>
<dbReference type="InterPro" id="IPR050222">
    <property type="entry name" value="MATE_MdtK"/>
</dbReference>
<accession>A0ABN1J3G8</accession>